<evidence type="ECO:0000256" key="15">
    <source>
        <dbReference type="PIRSR" id="PIRSR605511-2"/>
    </source>
</evidence>
<dbReference type="InterPro" id="IPR013658">
    <property type="entry name" value="SGL"/>
</dbReference>
<evidence type="ECO:0000256" key="9">
    <source>
        <dbReference type="ARBA" id="ARBA00022490"/>
    </source>
</evidence>
<keyword evidence="9" id="KW-0963">Cytoplasm</keyword>
<dbReference type="PRINTS" id="PR01790">
    <property type="entry name" value="SMP30FAMILY"/>
</dbReference>
<dbReference type="PANTHER" id="PTHR10907">
    <property type="entry name" value="REGUCALCIN"/>
    <property type="match status" value="1"/>
</dbReference>
<keyword evidence="12" id="KW-0106">Calcium</keyword>
<evidence type="ECO:0000256" key="6">
    <source>
        <dbReference type="ARBA" id="ARBA00008853"/>
    </source>
</evidence>
<dbReference type="GO" id="GO:0019853">
    <property type="term" value="P:L-ascorbic acid biosynthetic process"/>
    <property type="evidence" value="ECO:0007669"/>
    <property type="project" value="TreeGrafter"/>
</dbReference>
<dbReference type="Pfam" id="PF08450">
    <property type="entry name" value="SGL"/>
    <property type="match status" value="1"/>
</dbReference>
<accession>A0A4V3WFH8</accession>
<dbReference type="InterPro" id="IPR008367">
    <property type="entry name" value="Regucalcin"/>
</dbReference>
<dbReference type="AlphaFoldDB" id="A0A4V3WFH8"/>
<comment type="cofactor">
    <cofactor evidence="15">
        <name>Zn(2+)</name>
        <dbReference type="ChEBI" id="CHEBI:29105"/>
    </cofactor>
    <text evidence="15">Binds 1 divalent metal cation per subunit.</text>
</comment>
<dbReference type="PANTHER" id="PTHR10907:SF47">
    <property type="entry name" value="REGUCALCIN"/>
    <property type="match status" value="1"/>
</dbReference>
<dbReference type="SUPFAM" id="SSF63829">
    <property type="entry name" value="Calcium-dependent phosphotriesterase"/>
    <property type="match status" value="1"/>
</dbReference>
<evidence type="ECO:0000259" key="16">
    <source>
        <dbReference type="Pfam" id="PF08450"/>
    </source>
</evidence>
<evidence type="ECO:0000256" key="11">
    <source>
        <dbReference type="ARBA" id="ARBA00022801"/>
    </source>
</evidence>
<feature type="binding site" evidence="15">
    <location>
        <position position="149"/>
    </location>
    <ligand>
        <name>a divalent metal cation</name>
        <dbReference type="ChEBI" id="CHEBI:60240"/>
    </ligand>
</feature>
<feature type="binding site" evidence="15">
    <location>
        <position position="17"/>
    </location>
    <ligand>
        <name>a divalent metal cation</name>
        <dbReference type="ChEBI" id="CHEBI:60240"/>
    </ligand>
</feature>
<reference evidence="17 18" key="1">
    <citation type="submission" date="2019-04" db="EMBL/GenBank/DDBJ databases">
        <title>Cohnella sp. nov. isolated from preserved vegetables.</title>
        <authorList>
            <person name="Lin S.-Y."/>
            <person name="Hung M.-H."/>
            <person name="Young C.-C."/>
        </authorList>
    </citation>
    <scope>NUCLEOTIDE SEQUENCE [LARGE SCALE GENOMIC DNA]</scope>
    <source>
        <strain evidence="17 18">CC-MHH1044</strain>
    </source>
</reference>
<feature type="binding site" evidence="15">
    <location>
        <position position="199"/>
    </location>
    <ligand>
        <name>a divalent metal cation</name>
        <dbReference type="ChEBI" id="CHEBI:60240"/>
    </ligand>
</feature>
<keyword evidence="18" id="KW-1185">Reference proteome</keyword>
<sequence>MTTKLWLVHDTKAELGEGPVWDSASERLLWVDIVAGRIHEYDPQRPNTGISHELGSFVSSVVPRRSGGWAVTRQDGYYAYNPATAELARLAEVEGDKPGNRFNDGKCDPVGRYLAGTMSLSDKPGQGALYALDAEHAVRTLVGGIGCSNGLAWSADGSAMYYIDTPTRQVVAYDYDLATGAISGRRIAIAIPEDQGYPDGMTIDSDGMLWIAHWGGWQVSRWNPLTGDKLLSVPVPAALVTSCAFGGPALDKLYITTARVGLSAEDRDAQPQAGGLFCAEVGATGLPSAVFGG</sequence>
<dbReference type="EC" id="3.1.1.17" evidence="7"/>
<evidence type="ECO:0000256" key="3">
    <source>
        <dbReference type="ARBA" id="ARBA00001936"/>
    </source>
</evidence>
<evidence type="ECO:0000256" key="5">
    <source>
        <dbReference type="ARBA" id="ARBA00004496"/>
    </source>
</evidence>
<evidence type="ECO:0000313" key="17">
    <source>
        <dbReference type="EMBL" id="THF80360.1"/>
    </source>
</evidence>
<comment type="caution">
    <text evidence="17">The sequence shown here is derived from an EMBL/GenBank/DDBJ whole genome shotgun (WGS) entry which is preliminary data.</text>
</comment>
<proteinExistence type="inferred from homology"/>
<dbReference type="Gene3D" id="2.120.10.30">
    <property type="entry name" value="TolB, C-terminal domain"/>
    <property type="match status" value="1"/>
</dbReference>
<dbReference type="InterPro" id="IPR005511">
    <property type="entry name" value="SMP-30"/>
</dbReference>
<comment type="cofactor">
    <cofactor evidence="4">
        <name>Mg(2+)</name>
        <dbReference type="ChEBI" id="CHEBI:18420"/>
    </cofactor>
</comment>
<dbReference type="GO" id="GO:0030234">
    <property type="term" value="F:enzyme regulator activity"/>
    <property type="evidence" value="ECO:0007669"/>
    <property type="project" value="InterPro"/>
</dbReference>
<name>A0A4V3WFH8_9BACL</name>
<evidence type="ECO:0000256" key="12">
    <source>
        <dbReference type="ARBA" id="ARBA00022837"/>
    </source>
</evidence>
<dbReference type="Proteomes" id="UP000310636">
    <property type="component" value="Unassembled WGS sequence"/>
</dbReference>
<dbReference type="GO" id="GO:0005737">
    <property type="term" value="C:cytoplasm"/>
    <property type="evidence" value="ECO:0007669"/>
    <property type="project" value="UniProtKB-SubCell"/>
</dbReference>
<evidence type="ECO:0000256" key="13">
    <source>
        <dbReference type="ARBA" id="ARBA00032464"/>
    </source>
</evidence>
<feature type="binding site" evidence="15">
    <location>
        <position position="103"/>
    </location>
    <ligand>
        <name>substrate</name>
    </ligand>
</feature>
<evidence type="ECO:0000256" key="8">
    <source>
        <dbReference type="ARBA" id="ARBA00016808"/>
    </source>
</evidence>
<comment type="cofactor">
    <cofactor evidence="3">
        <name>Mn(2+)</name>
        <dbReference type="ChEBI" id="CHEBI:29035"/>
    </cofactor>
</comment>
<evidence type="ECO:0000256" key="14">
    <source>
        <dbReference type="PIRSR" id="PIRSR605511-1"/>
    </source>
</evidence>
<keyword evidence="15" id="KW-0862">Zinc</keyword>
<dbReference type="RefSeq" id="WP_136369797.1">
    <property type="nucleotide sequence ID" value="NZ_SSOB01000011.1"/>
</dbReference>
<comment type="subcellular location">
    <subcellularLocation>
        <location evidence="5">Cytoplasm</location>
    </subcellularLocation>
</comment>
<dbReference type="GO" id="GO:0005509">
    <property type="term" value="F:calcium ion binding"/>
    <property type="evidence" value="ECO:0007669"/>
    <property type="project" value="InterPro"/>
</dbReference>
<feature type="domain" description="SMP-30/Gluconolactonase/LRE-like region" evidence="16">
    <location>
        <begin position="15"/>
        <end position="259"/>
    </location>
</feature>
<feature type="active site" description="Proton donor/acceptor" evidence="14">
    <location>
        <position position="199"/>
    </location>
</feature>
<evidence type="ECO:0000313" key="18">
    <source>
        <dbReference type="Proteomes" id="UP000310636"/>
    </source>
</evidence>
<evidence type="ECO:0000256" key="10">
    <source>
        <dbReference type="ARBA" id="ARBA00022723"/>
    </source>
</evidence>
<keyword evidence="10 15" id="KW-0479">Metal-binding</keyword>
<gene>
    <name evidence="17" type="ORF">E6C55_10785</name>
</gene>
<dbReference type="EMBL" id="SSOB01000011">
    <property type="protein sequence ID" value="THF80360.1"/>
    <property type="molecule type" value="Genomic_DNA"/>
</dbReference>
<dbReference type="GO" id="GO:0004341">
    <property type="term" value="F:gluconolactonase activity"/>
    <property type="evidence" value="ECO:0007669"/>
    <property type="project" value="UniProtKB-EC"/>
</dbReference>
<comment type="cofactor">
    <cofactor evidence="2">
        <name>Ca(2+)</name>
        <dbReference type="ChEBI" id="CHEBI:29108"/>
    </cofactor>
</comment>
<evidence type="ECO:0000256" key="2">
    <source>
        <dbReference type="ARBA" id="ARBA00001913"/>
    </source>
</evidence>
<evidence type="ECO:0000256" key="7">
    <source>
        <dbReference type="ARBA" id="ARBA00013227"/>
    </source>
</evidence>
<feature type="binding site" evidence="15">
    <location>
        <position position="101"/>
    </location>
    <ligand>
        <name>substrate</name>
    </ligand>
</feature>
<comment type="catalytic activity">
    <reaction evidence="1">
        <text>D-glucono-1,5-lactone + H2O = D-gluconate + H(+)</text>
        <dbReference type="Rhea" id="RHEA:10440"/>
        <dbReference type="ChEBI" id="CHEBI:15377"/>
        <dbReference type="ChEBI" id="CHEBI:15378"/>
        <dbReference type="ChEBI" id="CHEBI:16217"/>
        <dbReference type="ChEBI" id="CHEBI:18391"/>
        <dbReference type="EC" id="3.1.1.17"/>
    </reaction>
</comment>
<comment type="similarity">
    <text evidence="6">Belongs to the SMP-30/CGR1 family.</text>
</comment>
<dbReference type="PRINTS" id="PR01791">
    <property type="entry name" value="REGUCALCIN"/>
</dbReference>
<dbReference type="InterPro" id="IPR011042">
    <property type="entry name" value="6-blade_b-propeller_TolB-like"/>
</dbReference>
<dbReference type="OrthoDB" id="2633250at2"/>
<evidence type="ECO:0000256" key="4">
    <source>
        <dbReference type="ARBA" id="ARBA00001946"/>
    </source>
</evidence>
<organism evidence="17 18">
    <name type="scientific">Cohnella fermenti</name>
    <dbReference type="NCBI Taxonomy" id="2565925"/>
    <lineage>
        <taxon>Bacteria</taxon>
        <taxon>Bacillati</taxon>
        <taxon>Bacillota</taxon>
        <taxon>Bacilli</taxon>
        <taxon>Bacillales</taxon>
        <taxon>Paenibacillaceae</taxon>
        <taxon>Cohnella</taxon>
    </lineage>
</organism>
<evidence type="ECO:0000256" key="1">
    <source>
        <dbReference type="ARBA" id="ARBA00001589"/>
    </source>
</evidence>
<protein>
    <recommendedName>
        <fullName evidence="8">Regucalcin</fullName>
        <ecNumber evidence="7">3.1.1.17</ecNumber>
    </recommendedName>
    <alternativeName>
        <fullName evidence="13">Gluconolactonase</fullName>
    </alternativeName>
</protein>
<keyword evidence="11" id="KW-0378">Hydrolase</keyword>